<evidence type="ECO:0000313" key="1">
    <source>
        <dbReference type="EMBL" id="GJT64255.1"/>
    </source>
</evidence>
<dbReference type="EMBL" id="BQNB010017528">
    <property type="protein sequence ID" value="GJT64255.1"/>
    <property type="molecule type" value="Genomic_DNA"/>
</dbReference>
<keyword evidence="2" id="KW-1185">Reference proteome</keyword>
<reference evidence="1" key="2">
    <citation type="submission" date="2022-01" db="EMBL/GenBank/DDBJ databases">
        <authorList>
            <person name="Yamashiro T."/>
            <person name="Shiraishi A."/>
            <person name="Satake H."/>
            <person name="Nakayama K."/>
        </authorList>
    </citation>
    <scope>NUCLEOTIDE SEQUENCE</scope>
</reference>
<dbReference type="Proteomes" id="UP001151760">
    <property type="component" value="Unassembled WGS sequence"/>
</dbReference>
<evidence type="ECO:0000313" key="2">
    <source>
        <dbReference type="Proteomes" id="UP001151760"/>
    </source>
</evidence>
<organism evidence="1 2">
    <name type="scientific">Tanacetum coccineum</name>
    <dbReference type="NCBI Taxonomy" id="301880"/>
    <lineage>
        <taxon>Eukaryota</taxon>
        <taxon>Viridiplantae</taxon>
        <taxon>Streptophyta</taxon>
        <taxon>Embryophyta</taxon>
        <taxon>Tracheophyta</taxon>
        <taxon>Spermatophyta</taxon>
        <taxon>Magnoliopsida</taxon>
        <taxon>eudicotyledons</taxon>
        <taxon>Gunneridae</taxon>
        <taxon>Pentapetalae</taxon>
        <taxon>asterids</taxon>
        <taxon>campanulids</taxon>
        <taxon>Asterales</taxon>
        <taxon>Asteraceae</taxon>
        <taxon>Asteroideae</taxon>
        <taxon>Anthemideae</taxon>
        <taxon>Anthemidinae</taxon>
        <taxon>Tanacetum</taxon>
    </lineage>
</organism>
<comment type="caution">
    <text evidence="1">The sequence shown here is derived from an EMBL/GenBank/DDBJ whole genome shotgun (WGS) entry which is preliminary data.</text>
</comment>
<reference evidence="1" key="1">
    <citation type="journal article" date="2022" name="Int. J. Mol. Sci.">
        <title>Draft Genome of Tanacetum Coccineum: Genomic Comparison of Closely Related Tanacetum-Family Plants.</title>
        <authorList>
            <person name="Yamashiro T."/>
            <person name="Shiraishi A."/>
            <person name="Nakayama K."/>
            <person name="Satake H."/>
        </authorList>
    </citation>
    <scope>NUCLEOTIDE SEQUENCE</scope>
</reference>
<sequence>MVRTRKSETNQILNNEGGVNQTALDQLVTQSVADALTAMEAIRSSTQEETNRTATTTDTCSYKEFRSCMQKNFSGTEGVVGLTRWFEKLESVFKLARSVGIDTANGTPWSEFKQIMIKKYCPRSQVQKIEAEL</sequence>
<protein>
    <recommendedName>
        <fullName evidence="3">Reverse transcriptase domain-containing protein</fullName>
    </recommendedName>
</protein>
<proteinExistence type="predicted"/>
<gene>
    <name evidence="1" type="ORF">Tco_1015735</name>
</gene>
<evidence type="ECO:0008006" key="3">
    <source>
        <dbReference type="Google" id="ProtNLM"/>
    </source>
</evidence>
<accession>A0ABQ5FLR7</accession>
<name>A0ABQ5FLR7_9ASTR</name>